<name>A0A4Q6XJH7_9GAMM</name>
<dbReference type="EMBL" id="SGIM01000003">
    <property type="protein sequence ID" value="RZF54428.1"/>
    <property type="molecule type" value="Genomic_DNA"/>
</dbReference>
<feature type="region of interest" description="Disordered" evidence="1">
    <location>
        <begin position="315"/>
        <end position="336"/>
    </location>
</feature>
<sequence>MSDFLPSKQELTNALAWFTAPVNDAIKKGKETAADIAEWLWVVLQGDFAEDQSTAQIVTGTVISMIPFVDQVCDVRDLCANSIKIKEDSNNPWAWVGLILTLIGLFPVLGSLFKGIFKVILAPIRRFMLKPATKGLKFTGGNIYKLAEPAIETGITELNKFLARPAVKNAIKKAKITNIYKAIAEKIREVKALVSKQSLLKVFDKLVGHLRDTVKFIEKYASKAVGAKAKQLLQSVIDVRNLANQKLGEFLKPVQDFLEKLAVRIEKESDQAFKATTNVRNVTQFRRLGDGEELDAIRKKKPDWVHLIPENGRLPFPQARKDPKTAATPLHPSLGNVQSALKNPKLTHPLKGKFDTFAQGPNGEKLIKAQTFNEGDVLVRVLAPGSYDNSICWMRKSEFEKLKSREDWRDKFAVWASWNANGEYLEYTVPKGKKLYAWEGPAASQVLDEFYLKGGGVQIVLDPNDLVTSGLSKRKLTGWGYGTDTDIGDFTMVGVPTLQTKMGDYSLAAKPEHKPR</sequence>
<gene>
    <name evidence="3" type="ORF">EXE30_04180</name>
</gene>
<proteinExistence type="predicted"/>
<protein>
    <submittedName>
        <fullName evidence="3">Uncharacterized protein</fullName>
    </submittedName>
</protein>
<feature type="transmembrane region" description="Helical" evidence="2">
    <location>
        <begin position="93"/>
        <end position="117"/>
    </location>
</feature>
<evidence type="ECO:0000313" key="4">
    <source>
        <dbReference type="Proteomes" id="UP000292110"/>
    </source>
</evidence>
<reference evidence="3 4" key="1">
    <citation type="submission" date="2019-02" db="EMBL/GenBank/DDBJ databases">
        <title>The draft genome of Acinetobacter halotolerans strain JCM 31009.</title>
        <authorList>
            <person name="Qin J."/>
            <person name="Feng Y."/>
            <person name="Nemec A."/>
            <person name="Zong Z."/>
        </authorList>
    </citation>
    <scope>NUCLEOTIDE SEQUENCE [LARGE SCALE GENOMIC DNA]</scope>
    <source>
        <strain evidence="3 4">JCM 31009</strain>
    </source>
</reference>
<keyword evidence="2" id="KW-1133">Transmembrane helix</keyword>
<evidence type="ECO:0000256" key="2">
    <source>
        <dbReference type="SAM" id="Phobius"/>
    </source>
</evidence>
<accession>A0A4Q6XJH7</accession>
<dbReference type="AlphaFoldDB" id="A0A4Q6XJH7"/>
<comment type="caution">
    <text evidence="3">The sequence shown here is derived from an EMBL/GenBank/DDBJ whole genome shotgun (WGS) entry which is preliminary data.</text>
</comment>
<evidence type="ECO:0000256" key="1">
    <source>
        <dbReference type="SAM" id="MobiDB-lite"/>
    </source>
</evidence>
<organism evidence="3 4">
    <name type="scientific">Acinetobacter halotolerans</name>
    <dbReference type="NCBI Taxonomy" id="1752076"/>
    <lineage>
        <taxon>Bacteria</taxon>
        <taxon>Pseudomonadati</taxon>
        <taxon>Pseudomonadota</taxon>
        <taxon>Gammaproteobacteria</taxon>
        <taxon>Moraxellales</taxon>
        <taxon>Moraxellaceae</taxon>
        <taxon>Acinetobacter</taxon>
    </lineage>
</organism>
<evidence type="ECO:0000313" key="3">
    <source>
        <dbReference type="EMBL" id="RZF54428.1"/>
    </source>
</evidence>
<dbReference type="InterPro" id="IPR049802">
    <property type="entry name" value="RhsC-like_FIX"/>
</dbReference>
<dbReference type="CDD" id="cd20746">
    <property type="entry name" value="FIX_Ntox15_NUC_DUF4112_RhsA-like"/>
    <property type="match status" value="1"/>
</dbReference>
<keyword evidence="4" id="KW-1185">Reference proteome</keyword>
<keyword evidence="2" id="KW-0472">Membrane</keyword>
<dbReference type="RefSeq" id="WP_130161327.1">
    <property type="nucleotide sequence ID" value="NZ_SGIM01000003.1"/>
</dbReference>
<dbReference type="Proteomes" id="UP000292110">
    <property type="component" value="Unassembled WGS sequence"/>
</dbReference>
<keyword evidence="2" id="KW-0812">Transmembrane</keyword>